<dbReference type="OrthoDB" id="528082at2"/>
<dbReference type="GO" id="GO:0003700">
    <property type="term" value="F:DNA-binding transcription factor activity"/>
    <property type="evidence" value="ECO:0007669"/>
    <property type="project" value="InterPro"/>
</dbReference>
<dbReference type="InterPro" id="IPR000847">
    <property type="entry name" value="LysR_HTH_N"/>
</dbReference>
<evidence type="ECO:0000259" key="1">
    <source>
        <dbReference type="Pfam" id="PF00126"/>
    </source>
</evidence>
<accession>A0A4Y9RWL4</accession>
<sequence length="183" mass="20291">MINERVLTSQFRPVNGGKLVVLRERDVFPSGRHFHQDLAKIVGKIKFCLGWEEGAFVSEETSVTVKKREDRTEFGGLRVVWLEAFVKSVEAKSRVVAAAQMGVDQATVTKHIGKLEKWLGRGCIRPLISDNVWPVHLTADGKDFLPDAVKVLKILREARIPPLNELDANPSVETAGAPPSDIV</sequence>
<keyword evidence="3" id="KW-1185">Reference proteome</keyword>
<evidence type="ECO:0000313" key="3">
    <source>
        <dbReference type="Proteomes" id="UP000298216"/>
    </source>
</evidence>
<dbReference type="Pfam" id="PF00126">
    <property type="entry name" value="HTH_1"/>
    <property type="match status" value="1"/>
</dbReference>
<organism evidence="2 3">
    <name type="scientific">Brevundimonas intermedia</name>
    <dbReference type="NCBI Taxonomy" id="74315"/>
    <lineage>
        <taxon>Bacteria</taxon>
        <taxon>Pseudomonadati</taxon>
        <taxon>Pseudomonadota</taxon>
        <taxon>Alphaproteobacteria</taxon>
        <taxon>Caulobacterales</taxon>
        <taxon>Caulobacteraceae</taxon>
        <taxon>Brevundimonas</taxon>
    </lineage>
</organism>
<dbReference type="AlphaFoldDB" id="A0A4Y9RWL4"/>
<name>A0A4Y9RWL4_9CAUL</name>
<gene>
    <name evidence="2" type="ORF">EGY25_08895</name>
</gene>
<dbReference type="Gene3D" id="1.10.10.10">
    <property type="entry name" value="Winged helix-like DNA-binding domain superfamily/Winged helix DNA-binding domain"/>
    <property type="match status" value="1"/>
</dbReference>
<comment type="caution">
    <text evidence="2">The sequence shown here is derived from an EMBL/GenBank/DDBJ whole genome shotgun (WGS) entry which is preliminary data.</text>
</comment>
<dbReference type="InterPro" id="IPR036390">
    <property type="entry name" value="WH_DNA-bd_sf"/>
</dbReference>
<evidence type="ECO:0000313" key="2">
    <source>
        <dbReference type="EMBL" id="TFW12156.1"/>
    </source>
</evidence>
<dbReference type="SUPFAM" id="SSF46785">
    <property type="entry name" value="Winged helix' DNA-binding domain"/>
    <property type="match status" value="1"/>
</dbReference>
<feature type="domain" description="HTH lysR-type" evidence="1">
    <location>
        <begin position="81"/>
        <end position="121"/>
    </location>
</feature>
<proteinExistence type="predicted"/>
<dbReference type="Proteomes" id="UP000298216">
    <property type="component" value="Unassembled WGS sequence"/>
</dbReference>
<dbReference type="InterPro" id="IPR036388">
    <property type="entry name" value="WH-like_DNA-bd_sf"/>
</dbReference>
<dbReference type="EMBL" id="SPVH01000006">
    <property type="protein sequence ID" value="TFW12156.1"/>
    <property type="molecule type" value="Genomic_DNA"/>
</dbReference>
<protein>
    <submittedName>
        <fullName evidence="2">LysR family transcriptional regulator</fullName>
    </submittedName>
</protein>
<reference evidence="2 3" key="1">
    <citation type="submission" date="2019-03" db="EMBL/GenBank/DDBJ databases">
        <title>Draft genome of Brevundimonas sp. a heavy metal resistant soil bacteria.</title>
        <authorList>
            <person name="Soto J."/>
        </authorList>
    </citation>
    <scope>NUCLEOTIDE SEQUENCE [LARGE SCALE GENOMIC DNA]</scope>
    <source>
        <strain evidence="2 3">B-10</strain>
    </source>
</reference>